<gene>
    <name evidence="6" type="ORF">KKC1_09490</name>
</gene>
<reference evidence="7" key="1">
    <citation type="journal article" date="2017" name="Appl. Environ. Microbiol.">
        <title>Genomic analysis of Calderihabitans maritimus KKC1, a thermophilic hydrogenogenic carboxydotrophic bacterium isolated from marine sediment.</title>
        <authorList>
            <person name="Omae K."/>
            <person name="Yoneda Y."/>
            <person name="Fukuyama Y."/>
            <person name="Yoshida T."/>
            <person name="Sako Y."/>
        </authorList>
    </citation>
    <scope>NUCLEOTIDE SEQUENCE [LARGE SCALE GENOMIC DNA]</scope>
    <source>
        <strain evidence="7">KKC1</strain>
    </source>
</reference>
<evidence type="ECO:0000256" key="2">
    <source>
        <dbReference type="ARBA" id="ARBA00022692"/>
    </source>
</evidence>
<dbReference type="Proteomes" id="UP000197032">
    <property type="component" value="Unassembled WGS sequence"/>
</dbReference>
<dbReference type="PANTHER" id="PTHR33514:SF13">
    <property type="entry name" value="PROTEIN ABCI12, CHLOROPLASTIC"/>
    <property type="match status" value="1"/>
</dbReference>
<accession>A0A1Z5HQI4</accession>
<name>A0A1Z5HQI4_9FIRM</name>
<keyword evidence="7" id="KW-1185">Reference proteome</keyword>
<evidence type="ECO:0000256" key="4">
    <source>
        <dbReference type="ARBA" id="ARBA00023136"/>
    </source>
</evidence>
<evidence type="ECO:0000313" key="7">
    <source>
        <dbReference type="Proteomes" id="UP000197032"/>
    </source>
</evidence>
<dbReference type="PANTHER" id="PTHR33514">
    <property type="entry name" value="PROTEIN ABCI12, CHLOROPLASTIC"/>
    <property type="match status" value="1"/>
</dbReference>
<protein>
    <submittedName>
        <fullName evidence="6">ABC-type cobalt transport system, permease component CbiQ and related transporters</fullName>
    </submittedName>
</protein>
<dbReference type="OrthoDB" id="2039442at2"/>
<evidence type="ECO:0000256" key="3">
    <source>
        <dbReference type="ARBA" id="ARBA00022989"/>
    </source>
</evidence>
<organism evidence="6 7">
    <name type="scientific">Calderihabitans maritimus</name>
    <dbReference type="NCBI Taxonomy" id="1246530"/>
    <lineage>
        <taxon>Bacteria</taxon>
        <taxon>Bacillati</taxon>
        <taxon>Bacillota</taxon>
        <taxon>Clostridia</taxon>
        <taxon>Neomoorellales</taxon>
        <taxon>Calderihabitantaceae</taxon>
        <taxon>Calderihabitans</taxon>
    </lineage>
</organism>
<evidence type="ECO:0000256" key="5">
    <source>
        <dbReference type="SAM" id="Phobius"/>
    </source>
</evidence>
<feature type="transmembrane region" description="Helical" evidence="5">
    <location>
        <begin position="20"/>
        <end position="50"/>
    </location>
</feature>
<feature type="transmembrane region" description="Helical" evidence="5">
    <location>
        <begin position="62"/>
        <end position="80"/>
    </location>
</feature>
<evidence type="ECO:0000313" key="6">
    <source>
        <dbReference type="EMBL" id="GAW91789.1"/>
    </source>
</evidence>
<feature type="transmembrane region" description="Helical" evidence="5">
    <location>
        <begin position="100"/>
        <end position="127"/>
    </location>
</feature>
<comment type="caution">
    <text evidence="6">The sequence shown here is derived from an EMBL/GenBank/DDBJ whole genome shotgun (WGS) entry which is preliminary data.</text>
</comment>
<dbReference type="AlphaFoldDB" id="A0A1Z5HQI4"/>
<dbReference type="Pfam" id="PF02361">
    <property type="entry name" value="CbiQ"/>
    <property type="match status" value="1"/>
</dbReference>
<sequence length="306" mass="34487">MNSLSEKQALLKTLHPVTALLYLAVMGVLSFALDHPLYLAGILGVVVIAIVQVDEKKTFYSYIKIGLFILALIMIVNPLVNKAGQTILWRGPYLPLLGRISVSLEAVVYSTAMGLRLFSVLLLICLYQLMVDPDQQFDIFSRVAKRSGLTVSLTARLFPQLAERLREITDVQKIRGVRLDSGTRREKIRKRLPLLKILLITSLEGSLQMAEAIEARGYGSGSRSFYEINIFRPRDYLILTSTFLALGAGLVGITQGWGVYRFYPVLGPWVDSFPEFLWMILIEIILAVPLGLNWGWEIWPFIRSKI</sequence>
<feature type="transmembrane region" description="Helical" evidence="5">
    <location>
        <begin position="276"/>
        <end position="296"/>
    </location>
</feature>
<evidence type="ECO:0000256" key="1">
    <source>
        <dbReference type="ARBA" id="ARBA00004141"/>
    </source>
</evidence>
<comment type="subcellular location">
    <subcellularLocation>
        <location evidence="1">Membrane</location>
        <topology evidence="1">Multi-pass membrane protein</topology>
    </subcellularLocation>
</comment>
<dbReference type="GO" id="GO:0005886">
    <property type="term" value="C:plasma membrane"/>
    <property type="evidence" value="ECO:0007669"/>
    <property type="project" value="TreeGrafter"/>
</dbReference>
<dbReference type="InterPro" id="IPR003339">
    <property type="entry name" value="ABC/ECF_trnsptr_transmembrane"/>
</dbReference>
<dbReference type="CDD" id="cd16914">
    <property type="entry name" value="EcfT"/>
    <property type="match status" value="1"/>
</dbReference>
<dbReference type="EMBL" id="BDGJ01000033">
    <property type="protein sequence ID" value="GAW91789.1"/>
    <property type="molecule type" value="Genomic_DNA"/>
</dbReference>
<keyword evidence="2 5" id="KW-0812">Transmembrane</keyword>
<keyword evidence="3 5" id="KW-1133">Transmembrane helix</keyword>
<proteinExistence type="predicted"/>
<keyword evidence="4 5" id="KW-0472">Membrane</keyword>
<dbReference type="RefSeq" id="WP_088553271.1">
    <property type="nucleotide sequence ID" value="NZ_BDGJ01000033.1"/>
</dbReference>
<feature type="transmembrane region" description="Helical" evidence="5">
    <location>
        <begin position="236"/>
        <end position="256"/>
    </location>
</feature>